<evidence type="ECO:0000313" key="4">
    <source>
        <dbReference type="EMBL" id="CAJ23798.1"/>
    </source>
</evidence>
<proteinExistence type="predicted"/>
<dbReference type="NCBIfam" id="TIGR03355">
    <property type="entry name" value="VI_chp_2"/>
    <property type="match status" value="1"/>
</dbReference>
<name>Q3BTR1_XANE5</name>
<accession>Q3BTR1</accession>
<evidence type="ECO:0000259" key="2">
    <source>
        <dbReference type="Pfam" id="PF05943"/>
    </source>
</evidence>
<dbReference type="EMBL" id="AM039952">
    <property type="protein sequence ID" value="CAJ23798.1"/>
    <property type="molecule type" value="Genomic_DNA"/>
</dbReference>
<protein>
    <recommendedName>
        <fullName evidence="6">EvpB family type VI secretion protein</fullName>
    </recommendedName>
</protein>
<dbReference type="Pfam" id="PF18945">
    <property type="entry name" value="VipB_2"/>
    <property type="match status" value="1"/>
</dbReference>
<evidence type="ECO:0000313" key="5">
    <source>
        <dbReference type="Proteomes" id="UP000007069"/>
    </source>
</evidence>
<evidence type="ECO:0000256" key="1">
    <source>
        <dbReference type="SAM" id="MobiDB-lite"/>
    </source>
</evidence>
<feature type="region of interest" description="Disordered" evidence="1">
    <location>
        <begin position="1"/>
        <end position="39"/>
    </location>
</feature>
<sequence length="524" mass="58374">MRSRIPPCCARWSRPPSRRMSNPMATQNSSATQDLADAQPLTSQSDDFAALLTREFRPRSERAGEEVRLAVRTLAEQVLERSDIISDDLAQTINAYVAEIDRKITEQLNLILHAPHFQALEGAWRGLHYLVSNTESDTQLKIRVLNVSKKELAKNLKRFKGTAWDQSPVFKKIYEAEYGQLGGEPYGCLIGDYHFDHSPQDVDTLRGISQIAAASHAPFIAAAGPGLMGMESWSELSNPRDLAKIFSTPDYAAWRSLRQSEDAKYLALAMPRTLARLPYGAKTDPVEAFDFEEDTQGADSSRYTWQNAAYAMAVNINRSFKQYGWCTRIRGVESGGAVEGLPTHTFPADDGGVDMKCPTEVAITDRRSAELDKMGLMPLVHRKNTDMAAFIGAQSLGKPEEYDDPDATANAALSARLPYMFACCRFAHYLKCIVRDKIGSFSTRQQMQSWLTDWVMNYVDGDPANSSEETKARKPLAAAEVVVEEVEGNPGYYTSKFYLRPHYQLEGLTVSLRLVSRLPSAQAA</sequence>
<dbReference type="STRING" id="456327.BJD11_11810"/>
<gene>
    <name evidence="4" type="ordered locus">XCV2121</name>
</gene>
<dbReference type="eggNOG" id="COG3517">
    <property type="taxonomic scope" value="Bacteria"/>
</dbReference>
<dbReference type="AlphaFoldDB" id="Q3BTR1"/>
<dbReference type="HOGENOM" id="CLU_018386_1_0_6"/>
<feature type="compositionally biased region" description="Polar residues" evidence="1">
    <location>
        <begin position="19"/>
        <end position="33"/>
    </location>
</feature>
<dbReference type="Proteomes" id="UP000007069">
    <property type="component" value="Chromosome"/>
</dbReference>
<feature type="domain" description="TssC1 C-terminal" evidence="3">
    <location>
        <begin position="407"/>
        <end position="518"/>
    </location>
</feature>
<dbReference type="InterPro" id="IPR044031">
    <property type="entry name" value="TssC1_N"/>
</dbReference>
<dbReference type="PANTHER" id="PTHR35565">
    <property type="entry name" value="CYTOPLASMIC PROTEIN-RELATED"/>
    <property type="match status" value="1"/>
</dbReference>
<dbReference type="KEGG" id="xcv:XCV2121"/>
<organism evidence="5">
    <name type="scientific">Xanthomonas euvesicatoria pv. vesicatoria (strain 85-10)</name>
    <name type="common">Xanthomonas campestris pv. vesicatoria</name>
    <dbReference type="NCBI Taxonomy" id="316273"/>
    <lineage>
        <taxon>Bacteria</taxon>
        <taxon>Pseudomonadati</taxon>
        <taxon>Pseudomonadota</taxon>
        <taxon>Gammaproteobacteria</taxon>
        <taxon>Lysobacterales</taxon>
        <taxon>Lysobacteraceae</taxon>
        <taxon>Xanthomonas</taxon>
    </lineage>
</organism>
<dbReference type="InterPro" id="IPR044032">
    <property type="entry name" value="TssC1_C"/>
</dbReference>
<feature type="domain" description="TssC1 N-terminal" evidence="2">
    <location>
        <begin position="95"/>
        <end position="396"/>
    </location>
</feature>
<dbReference type="Pfam" id="PF05943">
    <property type="entry name" value="VipB"/>
    <property type="match status" value="1"/>
</dbReference>
<evidence type="ECO:0000259" key="3">
    <source>
        <dbReference type="Pfam" id="PF18945"/>
    </source>
</evidence>
<dbReference type="InterPro" id="IPR010269">
    <property type="entry name" value="T6SS_TssC-like"/>
</dbReference>
<evidence type="ECO:0008006" key="6">
    <source>
        <dbReference type="Google" id="ProtNLM"/>
    </source>
</evidence>
<reference evidence="4 5" key="1">
    <citation type="journal article" date="2005" name="J. Bacteriol.">
        <title>Insights into genome plasticity and pathogenicity of the plant pathogenic Bacterium Xanthomonas campestris pv. vesicatoria revealed by the complete genome sequence.</title>
        <authorList>
            <person name="Thieme F."/>
            <person name="Koebnik R."/>
            <person name="Bekel T."/>
            <person name="Berger C."/>
            <person name="Boch J."/>
            <person name="Buettner D."/>
            <person name="Caldana C."/>
            <person name="Gaigalat L."/>
            <person name="Goesmann A."/>
            <person name="Kay S."/>
            <person name="Kirchner O."/>
            <person name="Lanz C."/>
            <person name="Linke B."/>
            <person name="McHardy A.C."/>
            <person name="Meyer F."/>
            <person name="Mittenhuber G."/>
            <person name="Nies D.H."/>
            <person name="Niesbach-Kloesgen U."/>
            <person name="Patschkowski T."/>
            <person name="Rueckert C."/>
            <person name="Rupp O."/>
            <person name="Schneicker S."/>
            <person name="Schuster S.C."/>
            <person name="Vorhoelter F.J."/>
            <person name="Weber E."/>
            <person name="Puehler A."/>
            <person name="Bonas U."/>
            <person name="Bartels D."/>
            <person name="Kaiser O."/>
        </authorList>
    </citation>
    <scope>NUCLEOTIDE SEQUENCE [LARGE SCALE GENOMIC DNA]</scope>
    <source>
        <strain evidence="4 5">85-10</strain>
    </source>
</reference>
<dbReference type="PANTHER" id="PTHR35565:SF3">
    <property type="entry name" value="TYPE VI SECRETION SYSTEM SHEATH PROTEIN TSSC1"/>
    <property type="match status" value="1"/>
</dbReference>